<comment type="caution">
    <text evidence="2">The sequence shown here is derived from an EMBL/GenBank/DDBJ whole genome shotgun (WGS) entry which is preliminary data.</text>
</comment>
<keyword evidence="1" id="KW-0732">Signal</keyword>
<evidence type="ECO:0000256" key="1">
    <source>
        <dbReference type="SAM" id="SignalP"/>
    </source>
</evidence>
<dbReference type="EMBL" id="VFOF01000001">
    <property type="protein sequence ID" value="TQL16529.1"/>
    <property type="molecule type" value="Genomic_DNA"/>
</dbReference>
<name>A0A542VYZ6_ZYMMB</name>
<evidence type="ECO:0000313" key="3">
    <source>
        <dbReference type="Proteomes" id="UP000316887"/>
    </source>
</evidence>
<dbReference type="AlphaFoldDB" id="A0A542VYZ6"/>
<proteinExistence type="predicted"/>
<dbReference type="GO" id="GO:0016853">
    <property type="term" value="F:isomerase activity"/>
    <property type="evidence" value="ECO:0007669"/>
    <property type="project" value="UniProtKB-KW"/>
</dbReference>
<dbReference type="SUPFAM" id="SSF52833">
    <property type="entry name" value="Thioredoxin-like"/>
    <property type="match status" value="1"/>
</dbReference>
<keyword evidence="2" id="KW-0413">Isomerase</keyword>
<protein>
    <submittedName>
        <fullName evidence="2">Thiol-disulfide isomerase/thioredoxin</fullName>
    </submittedName>
</protein>
<dbReference type="Pfam" id="PF13899">
    <property type="entry name" value="Thioredoxin_7"/>
    <property type="match status" value="1"/>
</dbReference>
<dbReference type="InterPro" id="IPR036249">
    <property type="entry name" value="Thioredoxin-like_sf"/>
</dbReference>
<dbReference type="Gene3D" id="3.40.30.10">
    <property type="entry name" value="Glutaredoxin"/>
    <property type="match status" value="1"/>
</dbReference>
<evidence type="ECO:0000313" key="2">
    <source>
        <dbReference type="EMBL" id="TQL16529.1"/>
    </source>
</evidence>
<feature type="signal peptide" evidence="1">
    <location>
        <begin position="1"/>
        <end position="20"/>
    </location>
</feature>
<dbReference type="CDD" id="cd02947">
    <property type="entry name" value="TRX_family"/>
    <property type="match status" value="1"/>
</dbReference>
<dbReference type="RefSeq" id="WP_141918825.1">
    <property type="nucleotide sequence ID" value="NZ_VFOF01000001.1"/>
</dbReference>
<reference evidence="2 3" key="1">
    <citation type="submission" date="2019-06" db="EMBL/GenBank/DDBJ databases">
        <title>Genome sequencing of Zymomonas mobilis strains for genetic engineering and biofuel applications.</title>
        <authorList>
            <person name="Teravest M."/>
        </authorList>
    </citation>
    <scope>NUCLEOTIDE SEQUENCE [LARGE SCALE GENOMIC DNA]</scope>
    <source>
        <strain evidence="2 3">AN0101</strain>
    </source>
</reference>
<organism evidence="2 3">
    <name type="scientific">Zymomonas mobilis</name>
    <dbReference type="NCBI Taxonomy" id="542"/>
    <lineage>
        <taxon>Bacteria</taxon>
        <taxon>Pseudomonadati</taxon>
        <taxon>Pseudomonadota</taxon>
        <taxon>Alphaproteobacteria</taxon>
        <taxon>Sphingomonadales</taxon>
        <taxon>Zymomonadaceae</taxon>
        <taxon>Zymomonas</taxon>
    </lineage>
</organism>
<dbReference type="OrthoDB" id="7629852at2"/>
<gene>
    <name evidence="2" type="ORF">FBY58_0064</name>
</gene>
<feature type="chain" id="PRO_5022129161" evidence="1">
    <location>
        <begin position="21"/>
        <end position="169"/>
    </location>
</feature>
<dbReference type="Proteomes" id="UP000316887">
    <property type="component" value="Unassembled WGS sequence"/>
</dbReference>
<sequence>MSRLLTASLFMLLAISPANALPAPKITITNFDQLAHPLPMPYNEQLNAEKAVAAARTKAKKMHKLLLIDLGGNWCPDCRILGGMFDQPDLKRFMDKYYEIVTIDVGRFDKNLSIPAHYGLTDRLKGAPTLLVVDPRTDKLLNGGHVTALADARSMTPQAIADWLAQWVR</sequence>
<accession>A0A542VYZ6</accession>